<reference evidence="8 9" key="1">
    <citation type="submission" date="2024-09" db="EMBL/GenBank/DDBJ databases">
        <authorList>
            <person name="Sun Q."/>
            <person name="Mori K."/>
        </authorList>
    </citation>
    <scope>NUCLEOTIDE SEQUENCE [LARGE SCALE GENOMIC DNA]</scope>
    <source>
        <strain evidence="8 9">CGMCC 1.15906</strain>
    </source>
</reference>
<evidence type="ECO:0000256" key="2">
    <source>
        <dbReference type="ARBA" id="ARBA00022729"/>
    </source>
</evidence>
<dbReference type="CDD" id="cd00161">
    <property type="entry name" value="beta-trefoil_Ricin-like"/>
    <property type="match status" value="1"/>
</dbReference>
<evidence type="ECO:0000313" key="8">
    <source>
        <dbReference type="EMBL" id="MFC0629094.1"/>
    </source>
</evidence>
<dbReference type="EMBL" id="JBHLTC010000041">
    <property type="protein sequence ID" value="MFC0629094.1"/>
    <property type="molecule type" value="Genomic_DNA"/>
</dbReference>
<keyword evidence="2 6" id="KW-0732">Signal</keyword>
<comment type="caution">
    <text evidence="8">The sequence shown here is derived from an EMBL/GenBank/DDBJ whole genome shotgun (WGS) entry which is preliminary data.</text>
</comment>
<dbReference type="CDD" id="cd18820">
    <property type="entry name" value="GH43_LbAraf43-like"/>
    <property type="match status" value="1"/>
</dbReference>
<dbReference type="Proteomes" id="UP001589890">
    <property type="component" value="Unassembled WGS sequence"/>
</dbReference>
<comment type="similarity">
    <text evidence="1 5">Belongs to the glycosyl hydrolase 43 family.</text>
</comment>
<organism evidence="8 9">
    <name type="scientific">Kribbella deserti</name>
    <dbReference type="NCBI Taxonomy" id="1926257"/>
    <lineage>
        <taxon>Bacteria</taxon>
        <taxon>Bacillati</taxon>
        <taxon>Actinomycetota</taxon>
        <taxon>Actinomycetes</taxon>
        <taxon>Propionibacteriales</taxon>
        <taxon>Kribbellaceae</taxon>
        <taxon>Kribbella</taxon>
    </lineage>
</organism>
<gene>
    <name evidence="8" type="ORF">ACFFGN_33830</name>
</gene>
<dbReference type="Gene3D" id="2.115.10.20">
    <property type="entry name" value="Glycosyl hydrolase domain, family 43"/>
    <property type="match status" value="1"/>
</dbReference>
<keyword evidence="3 5" id="KW-0378">Hydrolase</keyword>
<dbReference type="InterPro" id="IPR006710">
    <property type="entry name" value="Glyco_hydro_43"/>
</dbReference>
<evidence type="ECO:0000256" key="1">
    <source>
        <dbReference type="ARBA" id="ARBA00009865"/>
    </source>
</evidence>
<feature type="domain" description="Ricin B lectin" evidence="7">
    <location>
        <begin position="364"/>
        <end position="502"/>
    </location>
</feature>
<evidence type="ECO:0000256" key="3">
    <source>
        <dbReference type="ARBA" id="ARBA00022801"/>
    </source>
</evidence>
<dbReference type="PANTHER" id="PTHR43817:SF1">
    <property type="entry name" value="HYDROLASE, FAMILY 43, PUTATIVE (AFU_ORTHOLOGUE AFUA_3G01660)-RELATED"/>
    <property type="match status" value="1"/>
</dbReference>
<evidence type="ECO:0000259" key="7">
    <source>
        <dbReference type="SMART" id="SM00458"/>
    </source>
</evidence>
<keyword evidence="9" id="KW-1185">Reference proteome</keyword>
<accession>A0ABV6QWS2</accession>
<dbReference type="InterPro" id="IPR023296">
    <property type="entry name" value="Glyco_hydro_beta-prop_sf"/>
</dbReference>
<sequence>MARRGGLLLSALAAVAVLGTTLQGPVAVSAASAPAPSSAAQDLPARPNTLRNPLRENAADPWMVYENGNYHLLYTHGDRLVGASAASVTGLSTAPQQTLWTPPPGEACCNLWAPEIHKLNGKWYLYYTADDGHDGNHRMFVLESDQPMGPYVFKAKLDTGPFHSIDGTVLKLPDGRLFQVWSSGRHDGQHLYIAPMSDPWTISGPPVLLAKADQPWERHGRLVVEGPVALIKNGRVFLYYSGSACETPDYALGVLELTGSDVLSPSSWTESPTAQFRRNDAGWVFGTGHNGFFTSPDGTETWIVYHGVTSSSGAVVGSCSAGRSIRIGKVTFDATGRPQLGEPKAAWQSISLPSGDPGADIVADGTYKLLPRNNPANALDVIGCSTQDAANVRLWLDVGSPCQKWKVEYLGDGSYKLLASHSGKALDVAGCSAENNADVIQWPYWGGDCQKWYLDALPDGHYKITSKVGGKALDVSACSTAHGADVRVWPYWGGFCQQWKLVRV</sequence>
<dbReference type="Gene3D" id="2.80.10.50">
    <property type="match status" value="3"/>
</dbReference>
<keyword evidence="4 5" id="KW-0326">Glycosidase</keyword>
<protein>
    <submittedName>
        <fullName evidence="8">Family 43 glycosylhydrolase</fullName>
    </submittedName>
</protein>
<evidence type="ECO:0000256" key="4">
    <source>
        <dbReference type="ARBA" id="ARBA00023295"/>
    </source>
</evidence>
<proteinExistence type="inferred from homology"/>
<evidence type="ECO:0000313" key="9">
    <source>
        <dbReference type="Proteomes" id="UP001589890"/>
    </source>
</evidence>
<dbReference type="RefSeq" id="WP_380056574.1">
    <property type="nucleotide sequence ID" value="NZ_JBHLTC010000041.1"/>
</dbReference>
<name>A0ABV6QWS2_9ACTN</name>
<dbReference type="SMART" id="SM00458">
    <property type="entry name" value="RICIN"/>
    <property type="match status" value="1"/>
</dbReference>
<evidence type="ECO:0000256" key="5">
    <source>
        <dbReference type="RuleBase" id="RU361187"/>
    </source>
</evidence>
<evidence type="ECO:0000256" key="6">
    <source>
        <dbReference type="SAM" id="SignalP"/>
    </source>
</evidence>
<feature type="chain" id="PRO_5045140603" evidence="6">
    <location>
        <begin position="20"/>
        <end position="504"/>
    </location>
</feature>
<feature type="signal peptide" evidence="6">
    <location>
        <begin position="1"/>
        <end position="19"/>
    </location>
</feature>
<dbReference type="PROSITE" id="PS50231">
    <property type="entry name" value="RICIN_B_LECTIN"/>
    <property type="match status" value="1"/>
</dbReference>
<dbReference type="SUPFAM" id="SSF75005">
    <property type="entry name" value="Arabinanase/levansucrase/invertase"/>
    <property type="match status" value="1"/>
</dbReference>
<dbReference type="InterPro" id="IPR035992">
    <property type="entry name" value="Ricin_B-like_lectins"/>
</dbReference>
<dbReference type="SUPFAM" id="SSF50370">
    <property type="entry name" value="Ricin B-like lectins"/>
    <property type="match status" value="1"/>
</dbReference>
<dbReference type="Pfam" id="PF14200">
    <property type="entry name" value="RicinB_lectin_2"/>
    <property type="match status" value="2"/>
</dbReference>
<dbReference type="Pfam" id="PF04616">
    <property type="entry name" value="Glyco_hydro_43"/>
    <property type="match status" value="1"/>
</dbReference>
<dbReference type="InterPro" id="IPR000772">
    <property type="entry name" value="Ricin_B_lectin"/>
</dbReference>
<dbReference type="PANTHER" id="PTHR43817">
    <property type="entry name" value="GLYCOSYL HYDROLASE"/>
    <property type="match status" value="1"/>
</dbReference>